<dbReference type="AlphaFoldDB" id="A0A4Q7PI00"/>
<accession>A0A4Q7PI00</accession>
<evidence type="ECO:0000313" key="2">
    <source>
        <dbReference type="EMBL" id="RZS99430.1"/>
    </source>
</evidence>
<dbReference type="NCBIfam" id="TIGR03891">
    <property type="entry name" value="thiopep_ocin"/>
    <property type="match status" value="1"/>
</dbReference>
<dbReference type="EMBL" id="SGXE01000001">
    <property type="protein sequence ID" value="RZS99430.1"/>
    <property type="molecule type" value="Genomic_DNA"/>
</dbReference>
<name>A0A4Q7PI00_9FLAO</name>
<gene>
    <name evidence="2" type="ORF">EV197_0640</name>
</gene>
<comment type="caution">
    <text evidence="2">The sequence shown here is derived from an EMBL/GenBank/DDBJ whole genome shotgun (WGS) entry which is preliminary data.</text>
</comment>
<feature type="domain" description="Thiopeptide-type bacteriocin biosynthesis" evidence="1">
    <location>
        <begin position="13"/>
        <end position="277"/>
    </location>
</feature>
<protein>
    <submittedName>
        <fullName evidence="2">Thiopeptide-type bacteriocin biosynthesis protein</fullName>
    </submittedName>
</protein>
<keyword evidence="3" id="KW-1185">Reference proteome</keyword>
<organism evidence="2 3">
    <name type="scientific">Aquimarina brevivitae</name>
    <dbReference type="NCBI Taxonomy" id="323412"/>
    <lineage>
        <taxon>Bacteria</taxon>
        <taxon>Pseudomonadati</taxon>
        <taxon>Bacteroidota</taxon>
        <taxon>Flavobacteriia</taxon>
        <taxon>Flavobacteriales</taxon>
        <taxon>Flavobacteriaceae</taxon>
        <taxon>Aquimarina</taxon>
    </lineage>
</organism>
<dbReference type="OrthoDB" id="1273722at2"/>
<evidence type="ECO:0000313" key="3">
    <source>
        <dbReference type="Proteomes" id="UP000292262"/>
    </source>
</evidence>
<dbReference type="Proteomes" id="UP000292262">
    <property type="component" value="Unassembled WGS sequence"/>
</dbReference>
<sequence>MTTKRIYIPGQEWVYYKIYCGARTSDRVLTDSILPFAQQLVKQGIINKWFFIRYTDPDFHLRVRFLLADINRLGDLMIGFQNAMSPYLEEDIIYKIQTDTYNRELERYGAENIETSETLFYHESNMLVQAMGLVEDDALYFNFILKAIDTLLNDFSYRLEEKIKFASTNRDAFWREFKGNKQLTKQLDKKYRAHNTAFTEFLTTQVVELAPLDNLLRTKSENTVHAIDDCKAYLEKPNTQAKDSLLASYVHMLVNRAFRSKQRFFELVCYDFLLKHYKSLKYTSKKT</sequence>
<proteinExistence type="predicted"/>
<reference evidence="2 3" key="1">
    <citation type="submission" date="2019-02" db="EMBL/GenBank/DDBJ databases">
        <title>Genomic Encyclopedia of Type Strains, Phase IV (KMG-IV): sequencing the most valuable type-strain genomes for metagenomic binning, comparative biology and taxonomic classification.</title>
        <authorList>
            <person name="Goeker M."/>
        </authorList>
    </citation>
    <scope>NUCLEOTIDE SEQUENCE [LARGE SCALE GENOMIC DNA]</scope>
    <source>
        <strain evidence="2 3">DSM 17196</strain>
    </source>
</reference>
<dbReference type="RefSeq" id="WP_130285270.1">
    <property type="nucleotide sequence ID" value="NZ_SGXE01000001.1"/>
</dbReference>
<evidence type="ECO:0000259" key="1">
    <source>
        <dbReference type="Pfam" id="PF14028"/>
    </source>
</evidence>
<dbReference type="InterPro" id="IPR023809">
    <property type="entry name" value="Thiopep_bacteriocin_synth_dom"/>
</dbReference>
<dbReference type="Pfam" id="PF14028">
    <property type="entry name" value="Lant_dehydr_C"/>
    <property type="match status" value="1"/>
</dbReference>